<gene>
    <name evidence="2" type="ORF">BXY64_2733</name>
</gene>
<accession>A0A419X4J8</accession>
<reference evidence="2 3" key="1">
    <citation type="submission" date="2018-09" db="EMBL/GenBank/DDBJ databases">
        <title>Genomic Encyclopedia of Archaeal and Bacterial Type Strains, Phase II (KMG-II): from individual species to whole genera.</title>
        <authorList>
            <person name="Goeker M."/>
        </authorList>
    </citation>
    <scope>NUCLEOTIDE SEQUENCE [LARGE SCALE GENOMIC DNA]</scope>
    <source>
        <strain evidence="2 3">DSM 21950</strain>
    </source>
</reference>
<organism evidence="2 3">
    <name type="scientific">Marinifilum flexuosum</name>
    <dbReference type="NCBI Taxonomy" id="1117708"/>
    <lineage>
        <taxon>Bacteria</taxon>
        <taxon>Pseudomonadati</taxon>
        <taxon>Bacteroidota</taxon>
        <taxon>Bacteroidia</taxon>
        <taxon>Marinilabiliales</taxon>
        <taxon>Marinifilaceae</taxon>
    </lineage>
</organism>
<dbReference type="Proteomes" id="UP000284531">
    <property type="component" value="Unassembled WGS sequence"/>
</dbReference>
<dbReference type="AlphaFoldDB" id="A0A419X4J8"/>
<name>A0A419X4J8_9BACT</name>
<sequence>MTNVNYEYDIVNGYGNDSNRILCRDVARLRLHKSYRLDFENHFSLIRFASFKTTIMAQDFKDLVDFYHAKKIEGMDFSQIRKEMKDKGIDENTIKNVVREIDNKILSGEVKKSGKLKARELRMIGWTLMILGGIATLGTYFQWFDVKGYYIVAYGPVIAGYLMIVAARRAQKKIS</sequence>
<keyword evidence="1" id="KW-0472">Membrane</keyword>
<comment type="caution">
    <text evidence="2">The sequence shown here is derived from an EMBL/GenBank/DDBJ whole genome shotgun (WGS) entry which is preliminary data.</text>
</comment>
<proteinExistence type="predicted"/>
<keyword evidence="3" id="KW-1185">Reference proteome</keyword>
<evidence type="ECO:0000313" key="3">
    <source>
        <dbReference type="Proteomes" id="UP000284531"/>
    </source>
</evidence>
<feature type="transmembrane region" description="Helical" evidence="1">
    <location>
        <begin position="121"/>
        <end position="143"/>
    </location>
</feature>
<keyword evidence="1" id="KW-1133">Transmembrane helix</keyword>
<dbReference type="EMBL" id="RAPQ01000009">
    <property type="protein sequence ID" value="RKE02638.1"/>
    <property type="molecule type" value="Genomic_DNA"/>
</dbReference>
<keyword evidence="1" id="KW-0812">Transmembrane</keyword>
<evidence type="ECO:0000256" key="1">
    <source>
        <dbReference type="SAM" id="Phobius"/>
    </source>
</evidence>
<evidence type="ECO:0000313" key="2">
    <source>
        <dbReference type="EMBL" id="RKE02638.1"/>
    </source>
</evidence>
<feature type="transmembrane region" description="Helical" evidence="1">
    <location>
        <begin position="149"/>
        <end position="167"/>
    </location>
</feature>
<protein>
    <submittedName>
        <fullName evidence="2">Uncharacterized protein</fullName>
    </submittedName>
</protein>